<feature type="domain" description="C2H2-type" evidence="6">
    <location>
        <begin position="46"/>
        <end position="74"/>
    </location>
</feature>
<protein>
    <recommendedName>
        <fullName evidence="6">C2H2-type domain-containing protein</fullName>
    </recommendedName>
</protein>
<comment type="caution">
    <text evidence="7">The sequence shown here is derived from an EMBL/GenBank/DDBJ whole genome shotgun (WGS) entry which is preliminary data.</text>
</comment>
<dbReference type="PANTHER" id="PTHR19818">
    <property type="entry name" value="ZINC FINGER PROTEIN ZIC AND GLI"/>
    <property type="match status" value="1"/>
</dbReference>
<evidence type="ECO:0000256" key="1">
    <source>
        <dbReference type="ARBA" id="ARBA00022723"/>
    </source>
</evidence>
<dbReference type="Gene3D" id="3.30.160.60">
    <property type="entry name" value="Classic Zinc Finger"/>
    <property type="match status" value="2"/>
</dbReference>
<keyword evidence="3 5" id="KW-0863">Zinc-finger</keyword>
<organism evidence="7 8">
    <name type="scientific">Clathrus columnatus</name>
    <dbReference type="NCBI Taxonomy" id="1419009"/>
    <lineage>
        <taxon>Eukaryota</taxon>
        <taxon>Fungi</taxon>
        <taxon>Dikarya</taxon>
        <taxon>Basidiomycota</taxon>
        <taxon>Agaricomycotina</taxon>
        <taxon>Agaricomycetes</taxon>
        <taxon>Phallomycetidae</taxon>
        <taxon>Phallales</taxon>
        <taxon>Clathraceae</taxon>
        <taxon>Clathrus</taxon>
    </lineage>
</organism>
<dbReference type="GO" id="GO:0045944">
    <property type="term" value="P:positive regulation of transcription by RNA polymerase II"/>
    <property type="evidence" value="ECO:0007669"/>
    <property type="project" value="UniProtKB-ARBA"/>
</dbReference>
<dbReference type="PANTHER" id="PTHR19818:SF139">
    <property type="entry name" value="PAIR-RULE PROTEIN ODD-PAIRED"/>
    <property type="match status" value="1"/>
</dbReference>
<dbReference type="EMBL" id="BPWL01000008">
    <property type="protein sequence ID" value="GJJ13576.1"/>
    <property type="molecule type" value="Genomic_DNA"/>
</dbReference>
<gene>
    <name evidence="7" type="ORF">Clacol_007832</name>
</gene>
<evidence type="ECO:0000256" key="5">
    <source>
        <dbReference type="PROSITE-ProRule" id="PRU00042"/>
    </source>
</evidence>
<dbReference type="GO" id="GO:0005634">
    <property type="term" value="C:nucleus"/>
    <property type="evidence" value="ECO:0007669"/>
    <property type="project" value="UniProtKB-ARBA"/>
</dbReference>
<dbReference type="InterPro" id="IPR050329">
    <property type="entry name" value="GLI_C2H2-zinc-finger"/>
</dbReference>
<evidence type="ECO:0000313" key="7">
    <source>
        <dbReference type="EMBL" id="GJJ13576.1"/>
    </source>
</evidence>
<dbReference type="InterPro" id="IPR036236">
    <property type="entry name" value="Znf_C2H2_sf"/>
</dbReference>
<dbReference type="PROSITE" id="PS50157">
    <property type="entry name" value="ZINC_FINGER_C2H2_2"/>
    <property type="match status" value="2"/>
</dbReference>
<feature type="domain" description="C2H2-type" evidence="6">
    <location>
        <begin position="74"/>
        <end position="101"/>
    </location>
</feature>
<evidence type="ECO:0000259" key="6">
    <source>
        <dbReference type="PROSITE" id="PS50157"/>
    </source>
</evidence>
<dbReference type="Proteomes" id="UP001050691">
    <property type="component" value="Unassembled WGS sequence"/>
</dbReference>
<dbReference type="SUPFAM" id="SSF57667">
    <property type="entry name" value="beta-beta-alpha zinc fingers"/>
    <property type="match status" value="2"/>
</dbReference>
<keyword evidence="1" id="KW-0479">Metal-binding</keyword>
<evidence type="ECO:0000256" key="4">
    <source>
        <dbReference type="ARBA" id="ARBA00022833"/>
    </source>
</evidence>
<evidence type="ECO:0000256" key="2">
    <source>
        <dbReference type="ARBA" id="ARBA00022737"/>
    </source>
</evidence>
<dbReference type="GO" id="GO:0008270">
    <property type="term" value="F:zinc ion binding"/>
    <property type="evidence" value="ECO:0007669"/>
    <property type="project" value="UniProtKB-KW"/>
</dbReference>
<keyword evidence="8" id="KW-1185">Reference proteome</keyword>
<dbReference type="GO" id="GO:0000981">
    <property type="term" value="F:DNA-binding transcription factor activity, RNA polymerase II-specific"/>
    <property type="evidence" value="ECO:0007669"/>
    <property type="project" value="TreeGrafter"/>
</dbReference>
<keyword evidence="4" id="KW-0862">Zinc</keyword>
<evidence type="ECO:0000313" key="8">
    <source>
        <dbReference type="Proteomes" id="UP001050691"/>
    </source>
</evidence>
<dbReference type="InterPro" id="IPR013087">
    <property type="entry name" value="Znf_C2H2_type"/>
</dbReference>
<dbReference type="GO" id="GO:0000978">
    <property type="term" value="F:RNA polymerase II cis-regulatory region sequence-specific DNA binding"/>
    <property type="evidence" value="ECO:0007669"/>
    <property type="project" value="TreeGrafter"/>
</dbReference>
<sequence length="119" mass="13647">MVVEFSNNGVKSFFCGWAGCKHPVGFAQKPQLITHIRSIHLQEKPFLCTTCNTQFSRKQEASRHVISMNTGRKYKCSGCHQAFSRKNYRDAHEEVCMYEEPSTPVTVDRNTNTQSLPIY</sequence>
<proteinExistence type="predicted"/>
<reference evidence="7" key="1">
    <citation type="submission" date="2021-10" db="EMBL/GenBank/DDBJ databases">
        <title>De novo Genome Assembly of Clathrus columnatus (Basidiomycota, Fungi) Using Illumina and Nanopore Sequence Data.</title>
        <authorList>
            <person name="Ogiso-Tanaka E."/>
            <person name="Itagaki H."/>
            <person name="Hosoya T."/>
            <person name="Hosaka K."/>
        </authorList>
    </citation>
    <scope>NUCLEOTIDE SEQUENCE</scope>
    <source>
        <strain evidence="7">MO-923</strain>
    </source>
</reference>
<dbReference type="AlphaFoldDB" id="A0AAV5AG06"/>
<evidence type="ECO:0000256" key="3">
    <source>
        <dbReference type="ARBA" id="ARBA00022771"/>
    </source>
</evidence>
<accession>A0AAV5AG06</accession>
<keyword evidence="2" id="KW-0677">Repeat</keyword>
<name>A0AAV5AG06_9AGAM</name>